<dbReference type="GO" id="GO:0042589">
    <property type="term" value="C:zymogen granule membrane"/>
    <property type="evidence" value="ECO:0007669"/>
    <property type="project" value="UniProtKB-SubCell"/>
</dbReference>
<evidence type="ECO:0000256" key="4">
    <source>
        <dbReference type="ARBA" id="ARBA00023157"/>
    </source>
</evidence>
<name>A0AAV3A158_PYXAD</name>
<evidence type="ECO:0000313" key="11">
    <source>
        <dbReference type="EMBL" id="DBA20779.1"/>
    </source>
</evidence>
<comment type="subcellular location">
    <subcellularLocation>
        <location evidence="6">Zymogen granule lumen</location>
    </subcellularLocation>
    <subcellularLocation>
        <location evidence="8">Zymogen granule membrane</location>
        <topology evidence="8">Peripheral membrane protein</topology>
        <orientation evidence="8">Lumenal side</orientation>
    </subcellularLocation>
</comment>
<feature type="signal peptide" evidence="10">
    <location>
        <begin position="1"/>
        <end position="19"/>
    </location>
</feature>
<dbReference type="Gene3D" id="2.60.20.10">
    <property type="entry name" value="Crystallins"/>
    <property type="match status" value="1"/>
</dbReference>
<dbReference type="FunFam" id="2.60.20.10:FF:000014">
    <property type="entry name" value="Syncollin"/>
    <property type="match status" value="1"/>
</dbReference>
<organism evidence="11 12">
    <name type="scientific">Pyxicephalus adspersus</name>
    <name type="common">African bullfrog</name>
    <dbReference type="NCBI Taxonomy" id="30357"/>
    <lineage>
        <taxon>Eukaryota</taxon>
        <taxon>Metazoa</taxon>
        <taxon>Chordata</taxon>
        <taxon>Craniata</taxon>
        <taxon>Vertebrata</taxon>
        <taxon>Euteleostomi</taxon>
        <taxon>Amphibia</taxon>
        <taxon>Batrachia</taxon>
        <taxon>Anura</taxon>
        <taxon>Neobatrachia</taxon>
        <taxon>Ranoidea</taxon>
        <taxon>Pyxicephalidae</taxon>
        <taxon>Pyxicephalinae</taxon>
        <taxon>Pyxicephalus</taxon>
    </lineage>
</organism>
<comment type="function">
    <text evidence="7">Functions in exocytosis in pancreatic acinar cells regulating the fusion of zymogen granules with each other. May have a pore-forming activity on membranes and regulate exocytosis in other exocrine tissues.</text>
</comment>
<keyword evidence="4" id="KW-1015">Disulfide bond</keyword>
<sequence>MKVVFSVLLLPLFFQGLLAQCPLSSELVNDEGEKLCARMYEHSDMYFDQSCKGKYLDVKNGDDFPYMPLLWGNRISSLVVASRCTLKVWSQAGKGGNNKSFNAGVYYQLKDYANGLFGNWNDAISSYFCTCN</sequence>
<proteinExistence type="predicted"/>
<dbReference type="AlphaFoldDB" id="A0AAV3A158"/>
<evidence type="ECO:0000256" key="3">
    <source>
        <dbReference type="ARBA" id="ARBA00023136"/>
    </source>
</evidence>
<keyword evidence="1" id="KW-0268">Exocytosis</keyword>
<evidence type="ECO:0000256" key="6">
    <source>
        <dbReference type="ARBA" id="ARBA00037795"/>
    </source>
</evidence>
<dbReference type="GO" id="GO:0006887">
    <property type="term" value="P:exocytosis"/>
    <property type="evidence" value="ECO:0007669"/>
    <property type="project" value="UniProtKB-KW"/>
</dbReference>
<comment type="caution">
    <text evidence="11">The sequence shown here is derived from an EMBL/GenBank/DDBJ whole genome shotgun (WGS) entry which is preliminary data.</text>
</comment>
<keyword evidence="2 10" id="KW-0732">Signal</keyword>
<dbReference type="PANTHER" id="PTHR17503">
    <property type="entry name" value="SYNCOLLIN"/>
    <property type="match status" value="1"/>
</dbReference>
<evidence type="ECO:0000256" key="5">
    <source>
        <dbReference type="ARBA" id="ARBA00023329"/>
    </source>
</evidence>
<evidence type="ECO:0000256" key="8">
    <source>
        <dbReference type="ARBA" id="ARBA00060468"/>
    </source>
</evidence>
<dbReference type="Proteomes" id="UP001181693">
    <property type="component" value="Unassembled WGS sequence"/>
</dbReference>
<accession>A0AAV3A158</accession>
<evidence type="ECO:0000256" key="9">
    <source>
        <dbReference type="ARBA" id="ARBA00074712"/>
    </source>
</evidence>
<gene>
    <name evidence="11" type="ORF">GDO54_017524</name>
</gene>
<evidence type="ECO:0000256" key="10">
    <source>
        <dbReference type="SAM" id="SignalP"/>
    </source>
</evidence>
<evidence type="ECO:0000256" key="7">
    <source>
        <dbReference type="ARBA" id="ARBA00057037"/>
    </source>
</evidence>
<evidence type="ECO:0000313" key="12">
    <source>
        <dbReference type="Proteomes" id="UP001181693"/>
    </source>
</evidence>
<dbReference type="PANTHER" id="PTHR17503:SF1">
    <property type="entry name" value="SYNCOLLIN"/>
    <property type="match status" value="1"/>
</dbReference>
<keyword evidence="3" id="KW-0472">Membrane</keyword>
<dbReference type="InterPro" id="IPR028137">
    <property type="entry name" value="Syncollin"/>
</dbReference>
<reference evidence="11" key="1">
    <citation type="thesis" date="2020" institute="ProQuest LLC" country="789 East Eisenhower Parkway, Ann Arbor, MI, USA">
        <title>Comparative Genomics and Chromosome Evolution.</title>
        <authorList>
            <person name="Mudd A.B."/>
        </authorList>
    </citation>
    <scope>NUCLEOTIDE SEQUENCE</scope>
    <source>
        <strain evidence="11">1538</strain>
        <tissue evidence="11">Blood</tissue>
    </source>
</reference>
<protein>
    <recommendedName>
        <fullName evidence="9">Syncollin</fullName>
    </recommendedName>
</protein>
<feature type="chain" id="PRO_5043618246" description="Syncollin" evidence="10">
    <location>
        <begin position="20"/>
        <end position="132"/>
    </location>
</feature>
<dbReference type="Pfam" id="PF15138">
    <property type="entry name" value="Syncollin"/>
    <property type="match status" value="1"/>
</dbReference>
<keyword evidence="12" id="KW-1185">Reference proteome</keyword>
<evidence type="ECO:0000256" key="1">
    <source>
        <dbReference type="ARBA" id="ARBA00022483"/>
    </source>
</evidence>
<evidence type="ECO:0000256" key="2">
    <source>
        <dbReference type="ARBA" id="ARBA00022729"/>
    </source>
</evidence>
<keyword evidence="5" id="KW-0968">Cytoplasmic vesicle</keyword>
<dbReference type="EMBL" id="DYDO01000007">
    <property type="protein sequence ID" value="DBA20779.1"/>
    <property type="molecule type" value="Genomic_DNA"/>
</dbReference>